<evidence type="ECO:0000256" key="1">
    <source>
        <dbReference type="ARBA" id="ARBA00001420"/>
    </source>
</evidence>
<dbReference type="InterPro" id="IPR026044">
    <property type="entry name" value="MltA"/>
</dbReference>
<dbReference type="SMART" id="SM00925">
    <property type="entry name" value="MltA"/>
    <property type="match status" value="1"/>
</dbReference>
<proteinExistence type="predicted"/>
<evidence type="ECO:0000256" key="4">
    <source>
        <dbReference type="ARBA" id="ARBA00023316"/>
    </source>
</evidence>
<dbReference type="PIRSF" id="PIRSF019422">
    <property type="entry name" value="MltA"/>
    <property type="match status" value="1"/>
</dbReference>
<dbReference type="PANTHER" id="PTHR30124">
    <property type="entry name" value="MEMBRANE-BOUND LYTIC MUREIN TRANSGLYCOSYLASE A"/>
    <property type="match status" value="1"/>
</dbReference>
<keyword evidence="4" id="KW-0961">Cell wall biogenesis/degradation</keyword>
<feature type="region of interest" description="Disordered" evidence="6">
    <location>
        <begin position="364"/>
        <end position="412"/>
    </location>
</feature>
<evidence type="ECO:0000313" key="8">
    <source>
        <dbReference type="EMBL" id="MBR0665036.1"/>
    </source>
</evidence>
<dbReference type="CDD" id="cd14485">
    <property type="entry name" value="mltA_like_LT_A"/>
    <property type="match status" value="1"/>
</dbReference>
<dbReference type="Gene3D" id="2.40.40.10">
    <property type="entry name" value="RlpA-like domain"/>
    <property type="match status" value="1"/>
</dbReference>
<keyword evidence="3" id="KW-0456">Lyase</keyword>
<reference evidence="9" key="1">
    <citation type="journal article" date="2021" name="Syst. Appl. Microbiol.">
        <title>Roseomonas hellenica sp. nov., isolated from roots of wild-growing Alkanna tinctoria.</title>
        <authorList>
            <person name="Rat A."/>
            <person name="Naranjo H.D."/>
            <person name="Lebbe L."/>
            <person name="Cnockaert M."/>
            <person name="Krigas N."/>
            <person name="Grigoriadou K."/>
            <person name="Maloupa E."/>
            <person name="Willems A."/>
        </authorList>
    </citation>
    <scope>NUCLEOTIDE SEQUENCE [LARGE SCALE GENOMIC DNA]</scope>
    <source>
        <strain evidence="9">LMG 31523</strain>
    </source>
</reference>
<gene>
    <name evidence="8" type="ORF">GXW71_11795</name>
</gene>
<dbReference type="Pfam" id="PF06725">
    <property type="entry name" value="3D"/>
    <property type="match status" value="1"/>
</dbReference>
<feature type="domain" description="Lytic transglycosylase MltA" evidence="7">
    <location>
        <begin position="111"/>
        <end position="269"/>
    </location>
</feature>
<name>A0ABS5EXL7_9PROT</name>
<organism evidence="8 9">
    <name type="scientific">Plastoroseomonas hellenica</name>
    <dbReference type="NCBI Taxonomy" id="2687306"/>
    <lineage>
        <taxon>Bacteria</taxon>
        <taxon>Pseudomonadati</taxon>
        <taxon>Pseudomonadota</taxon>
        <taxon>Alphaproteobacteria</taxon>
        <taxon>Acetobacterales</taxon>
        <taxon>Acetobacteraceae</taxon>
        <taxon>Plastoroseomonas</taxon>
    </lineage>
</organism>
<keyword evidence="9" id="KW-1185">Reference proteome</keyword>
<accession>A0ABS5EXL7</accession>
<dbReference type="Pfam" id="PF03562">
    <property type="entry name" value="MltA"/>
    <property type="match status" value="1"/>
</dbReference>
<sequence>MHAAEPFGPPFPPPVAYAALPGWRGDAPTLALPALLASCAALRQPSGTSRGLAALPPEAWAGPCAALRTVAARLPRLAPARREAVLRAAIEAQFTPHVMGAGLLSGYFEPQVEGRLAPDERFRTPLHARPPELIEFNTAEMIPGLPPRRVSGILRDGRLTTAPPRAAIEAGTLFGRGLELAWLADPADAFFLQIQGSGRVVLEDGRVLRLGYAAQNGHPYTPIGRLLIDRGEIPRERMSMQAIRAWMREQGADAAAALMRENASYVFFRPMPDLPPDQGPPGALGVPLTPRRSIAVDPDFIPLGAPVYVATAADGAWRRLMAAQDVGGAIRGPARADFFHGWDAEAPEMAGRQRDPATLYVLLPRPQQANSDRPVDSPAAAGRHPSSRGERNNAPRPRMRPRARPPAAASAP</sequence>
<dbReference type="CDD" id="cd14668">
    <property type="entry name" value="mlta_B"/>
    <property type="match status" value="1"/>
</dbReference>
<evidence type="ECO:0000259" key="7">
    <source>
        <dbReference type="SMART" id="SM00925"/>
    </source>
</evidence>
<evidence type="ECO:0000256" key="2">
    <source>
        <dbReference type="ARBA" id="ARBA00012587"/>
    </source>
</evidence>
<evidence type="ECO:0000256" key="5">
    <source>
        <dbReference type="ARBA" id="ARBA00030918"/>
    </source>
</evidence>
<dbReference type="Proteomes" id="UP001196870">
    <property type="component" value="Unassembled WGS sequence"/>
</dbReference>
<protein>
    <recommendedName>
        <fullName evidence="2">peptidoglycan lytic exotransglycosylase</fullName>
        <ecNumber evidence="2">4.2.2.n1</ecNumber>
    </recommendedName>
    <alternativeName>
        <fullName evidence="5">Murein hydrolase A</fullName>
    </alternativeName>
</protein>
<dbReference type="EMBL" id="JAAGBB010000012">
    <property type="protein sequence ID" value="MBR0665036.1"/>
    <property type="molecule type" value="Genomic_DNA"/>
</dbReference>
<dbReference type="PANTHER" id="PTHR30124:SF0">
    <property type="entry name" value="MEMBRANE-BOUND LYTIC MUREIN TRANSGLYCOSYLASE A"/>
    <property type="match status" value="1"/>
</dbReference>
<dbReference type="EC" id="4.2.2.n1" evidence="2"/>
<comment type="caution">
    <text evidence="8">The sequence shown here is derived from an EMBL/GenBank/DDBJ whole genome shotgun (WGS) entry which is preliminary data.</text>
</comment>
<evidence type="ECO:0000256" key="6">
    <source>
        <dbReference type="SAM" id="MobiDB-lite"/>
    </source>
</evidence>
<dbReference type="RefSeq" id="WP_211852701.1">
    <property type="nucleotide sequence ID" value="NZ_JAAGBB010000012.1"/>
</dbReference>
<dbReference type="InterPro" id="IPR010611">
    <property type="entry name" value="3D_dom"/>
</dbReference>
<evidence type="ECO:0000313" key="9">
    <source>
        <dbReference type="Proteomes" id="UP001196870"/>
    </source>
</evidence>
<dbReference type="SUPFAM" id="SSF50685">
    <property type="entry name" value="Barwin-like endoglucanases"/>
    <property type="match status" value="1"/>
</dbReference>
<dbReference type="InterPro" id="IPR005300">
    <property type="entry name" value="MltA_B"/>
</dbReference>
<dbReference type="Gene3D" id="2.40.240.50">
    <property type="entry name" value="Barwin-like endoglucanases"/>
    <property type="match status" value="1"/>
</dbReference>
<evidence type="ECO:0000256" key="3">
    <source>
        <dbReference type="ARBA" id="ARBA00023239"/>
    </source>
</evidence>
<comment type="catalytic activity">
    <reaction evidence="1">
        <text>Exolytic cleavage of the (1-&gt;4)-beta-glycosidic linkage between N-acetylmuramic acid (MurNAc) and N-acetylglucosamine (GlcNAc) residues in peptidoglycan, from either the reducing or the non-reducing ends of the peptidoglycan chains, with concomitant formation of a 1,6-anhydrobond in the MurNAc residue.</text>
        <dbReference type="EC" id="4.2.2.n1"/>
    </reaction>
</comment>
<dbReference type="InterPro" id="IPR036908">
    <property type="entry name" value="RlpA-like_sf"/>
</dbReference>